<comment type="caution">
    <text evidence="1">The sequence shown here is derived from an EMBL/GenBank/DDBJ whole genome shotgun (WGS) entry which is preliminary data.</text>
</comment>
<evidence type="ECO:0000313" key="2">
    <source>
        <dbReference type="Proteomes" id="UP000824120"/>
    </source>
</evidence>
<keyword evidence="2" id="KW-1185">Reference proteome</keyword>
<name>A0A9J5XY59_SOLCO</name>
<sequence length="78" mass="8693">MCRAVYIGSEYLMRIFGICHPIATCDASSRSKLLDGNKKERRNHVPFYTTVALSILELKAARSILSSSPYDPFAQLVA</sequence>
<dbReference type="Proteomes" id="UP000824120">
    <property type="component" value="Chromosome 8"/>
</dbReference>
<accession>A0A9J5XY59</accession>
<evidence type="ECO:0000313" key="1">
    <source>
        <dbReference type="EMBL" id="KAG5593137.1"/>
    </source>
</evidence>
<proteinExistence type="predicted"/>
<reference evidence="1 2" key="1">
    <citation type="submission" date="2020-09" db="EMBL/GenBank/DDBJ databases">
        <title>De no assembly of potato wild relative species, Solanum commersonii.</title>
        <authorList>
            <person name="Cho K."/>
        </authorList>
    </citation>
    <scope>NUCLEOTIDE SEQUENCE [LARGE SCALE GENOMIC DNA]</scope>
    <source>
        <strain evidence="1">LZ3.2</strain>
        <tissue evidence="1">Leaf</tissue>
    </source>
</reference>
<organism evidence="1 2">
    <name type="scientific">Solanum commersonii</name>
    <name type="common">Commerson's wild potato</name>
    <name type="synonym">Commerson's nightshade</name>
    <dbReference type="NCBI Taxonomy" id="4109"/>
    <lineage>
        <taxon>Eukaryota</taxon>
        <taxon>Viridiplantae</taxon>
        <taxon>Streptophyta</taxon>
        <taxon>Embryophyta</taxon>
        <taxon>Tracheophyta</taxon>
        <taxon>Spermatophyta</taxon>
        <taxon>Magnoliopsida</taxon>
        <taxon>eudicotyledons</taxon>
        <taxon>Gunneridae</taxon>
        <taxon>Pentapetalae</taxon>
        <taxon>asterids</taxon>
        <taxon>lamiids</taxon>
        <taxon>Solanales</taxon>
        <taxon>Solanaceae</taxon>
        <taxon>Solanoideae</taxon>
        <taxon>Solaneae</taxon>
        <taxon>Solanum</taxon>
    </lineage>
</organism>
<dbReference type="EMBL" id="JACXVP010000008">
    <property type="protein sequence ID" value="KAG5593137.1"/>
    <property type="molecule type" value="Genomic_DNA"/>
</dbReference>
<gene>
    <name evidence="1" type="ORF">H5410_043651</name>
</gene>
<protein>
    <submittedName>
        <fullName evidence="1">Uncharacterized protein</fullName>
    </submittedName>
</protein>
<dbReference type="AlphaFoldDB" id="A0A9J5XY59"/>